<dbReference type="InterPro" id="IPR000160">
    <property type="entry name" value="GGDEF_dom"/>
</dbReference>
<comment type="caution">
    <text evidence="4">The sequence shown here is derived from an EMBL/GenBank/DDBJ whole genome shotgun (WGS) entry which is preliminary data.</text>
</comment>
<dbReference type="PANTHER" id="PTHR45138">
    <property type="entry name" value="REGULATORY COMPONENTS OF SENSORY TRANSDUCTION SYSTEM"/>
    <property type="match status" value="1"/>
</dbReference>
<reference evidence="4 5" key="1">
    <citation type="submission" date="2019-03" db="EMBL/GenBank/DDBJ databases">
        <title>Genomics of glacier-inhabiting Cryobacterium strains.</title>
        <authorList>
            <person name="Liu Q."/>
            <person name="Xin Y.-H."/>
        </authorList>
    </citation>
    <scope>NUCLEOTIDE SEQUENCE [LARGE SCALE GENOMIC DNA]</scope>
    <source>
        <strain evidence="4 5">Sr47</strain>
    </source>
</reference>
<dbReference type="InterPro" id="IPR050469">
    <property type="entry name" value="Diguanylate_Cyclase"/>
</dbReference>
<gene>
    <name evidence="4" type="ORF">E3O23_15955</name>
</gene>
<dbReference type="AlphaFoldDB" id="A0A4R8UAI9"/>
<dbReference type="SUPFAM" id="SSF55073">
    <property type="entry name" value="Nucleotide cyclase"/>
    <property type="match status" value="1"/>
</dbReference>
<dbReference type="CDD" id="cd01949">
    <property type="entry name" value="GGDEF"/>
    <property type="match status" value="1"/>
</dbReference>
<dbReference type="PANTHER" id="PTHR45138:SF24">
    <property type="entry name" value="DIGUANYLATE CYCLASE DGCC-RELATED"/>
    <property type="match status" value="1"/>
</dbReference>
<feature type="coiled-coil region" evidence="1">
    <location>
        <begin position="462"/>
        <end position="496"/>
    </location>
</feature>
<dbReference type="InterPro" id="IPR011990">
    <property type="entry name" value="TPR-like_helical_dom_sf"/>
</dbReference>
<dbReference type="GO" id="GO:0043709">
    <property type="term" value="P:cell adhesion involved in single-species biofilm formation"/>
    <property type="evidence" value="ECO:0007669"/>
    <property type="project" value="TreeGrafter"/>
</dbReference>
<dbReference type="PROSITE" id="PS50887">
    <property type="entry name" value="GGDEF"/>
    <property type="match status" value="1"/>
</dbReference>
<dbReference type="GO" id="GO:1902201">
    <property type="term" value="P:negative regulation of bacterial-type flagellum-dependent cell motility"/>
    <property type="evidence" value="ECO:0007669"/>
    <property type="project" value="TreeGrafter"/>
</dbReference>
<feature type="region of interest" description="Disordered" evidence="2">
    <location>
        <begin position="50"/>
        <end position="81"/>
    </location>
</feature>
<evidence type="ECO:0000256" key="1">
    <source>
        <dbReference type="SAM" id="Coils"/>
    </source>
</evidence>
<dbReference type="InterPro" id="IPR029787">
    <property type="entry name" value="Nucleotide_cyclase"/>
</dbReference>
<protein>
    <submittedName>
        <fullName evidence="4">GGDEF domain-containing protein</fullName>
    </submittedName>
</protein>
<keyword evidence="1" id="KW-0175">Coiled coil</keyword>
<sequence>MRSAASAAESPEAATAGTAGTAETTESVMNRSYAYAFIVSLGVATGHSPVFSPESGHKPAASPPRAPVPAPKKRQPVHPLHGGEARARICQGHRRGAARFNVQIAVGGGSTLNAHDVVVAVTLPSIDDLIEESELSNSSGRHREGAAQAEKALVRPGLTARQQAHARQLLSLHRLRLGDFEACVSQGLLALEYFTAHGDFLRQSRVHCTLALAFADTALHETALQHVLGALSAARESGDPVAEFWALSRSSMVHGAMGDATRDIELGRRALALAQTLDDPESAFVGLNNLGDSFLQIARGQHAQGLDATAALEEALVLVRESVAVAAAQGHYFYETIARTNLVSVLIGLEQHGEAREQGWLAKALAKAHGFRNLEVDIDAQLADVVRAEGRLEEATTMMTSQLTNHDVEDDPALLTRLHKALFEMHKERGRFEQALLHHEELHALALRSTVQTAGLQSQMLINTIEIEQAHHEAERSQLEVQMERLRAEEMDLQAHTDSLTRLPNRRALDRQLPPMMGRAHDSVKPLCAAMIDFDHFKRVNDVHGHAKGDEVLTVMATMLRAVTRDTDLAVRVGGEEFLLVFGDTTLEGAAVVCERLLASVRSYPWDTLAPGLTCTVSAGLAELEPSESVSAWLARADAALYAAKHGGRDQVSRGEVAAS</sequence>
<evidence type="ECO:0000259" key="3">
    <source>
        <dbReference type="PROSITE" id="PS50887"/>
    </source>
</evidence>
<dbReference type="InterPro" id="IPR043128">
    <property type="entry name" value="Rev_trsase/Diguanyl_cyclase"/>
</dbReference>
<dbReference type="Gene3D" id="1.25.40.10">
    <property type="entry name" value="Tetratricopeptide repeat domain"/>
    <property type="match status" value="2"/>
</dbReference>
<feature type="domain" description="GGDEF" evidence="3">
    <location>
        <begin position="525"/>
        <end position="657"/>
    </location>
</feature>
<dbReference type="SMART" id="SM00267">
    <property type="entry name" value="GGDEF"/>
    <property type="match status" value="1"/>
</dbReference>
<dbReference type="Pfam" id="PF00990">
    <property type="entry name" value="GGDEF"/>
    <property type="match status" value="1"/>
</dbReference>
<organism evidence="4 5">
    <name type="scientific">Cryobacterium tagatosivorans</name>
    <dbReference type="NCBI Taxonomy" id="1259199"/>
    <lineage>
        <taxon>Bacteria</taxon>
        <taxon>Bacillati</taxon>
        <taxon>Actinomycetota</taxon>
        <taxon>Actinomycetes</taxon>
        <taxon>Micrococcales</taxon>
        <taxon>Microbacteriaceae</taxon>
        <taxon>Cryobacterium</taxon>
    </lineage>
</organism>
<evidence type="ECO:0000313" key="5">
    <source>
        <dbReference type="Proteomes" id="UP000297866"/>
    </source>
</evidence>
<dbReference type="FunFam" id="3.30.70.270:FF:000001">
    <property type="entry name" value="Diguanylate cyclase domain protein"/>
    <property type="match status" value="1"/>
</dbReference>
<feature type="compositionally biased region" description="Pro residues" evidence="2">
    <location>
        <begin position="61"/>
        <end position="70"/>
    </location>
</feature>
<keyword evidence="5" id="KW-1185">Reference proteome</keyword>
<accession>A0A4R8UAI9</accession>
<dbReference type="SUPFAM" id="SSF48452">
    <property type="entry name" value="TPR-like"/>
    <property type="match status" value="2"/>
</dbReference>
<dbReference type="GO" id="GO:0005886">
    <property type="term" value="C:plasma membrane"/>
    <property type="evidence" value="ECO:0007669"/>
    <property type="project" value="TreeGrafter"/>
</dbReference>
<dbReference type="EMBL" id="SOEZ01000076">
    <property type="protein sequence ID" value="TFB46965.1"/>
    <property type="molecule type" value="Genomic_DNA"/>
</dbReference>
<dbReference type="Proteomes" id="UP000297866">
    <property type="component" value="Unassembled WGS sequence"/>
</dbReference>
<dbReference type="GO" id="GO:0052621">
    <property type="term" value="F:diguanylate cyclase activity"/>
    <property type="evidence" value="ECO:0007669"/>
    <property type="project" value="TreeGrafter"/>
</dbReference>
<name>A0A4R8UAI9_9MICO</name>
<dbReference type="NCBIfam" id="TIGR00254">
    <property type="entry name" value="GGDEF"/>
    <property type="match status" value="1"/>
</dbReference>
<evidence type="ECO:0000256" key="2">
    <source>
        <dbReference type="SAM" id="MobiDB-lite"/>
    </source>
</evidence>
<feature type="region of interest" description="Disordered" evidence="2">
    <location>
        <begin position="1"/>
        <end position="23"/>
    </location>
</feature>
<dbReference type="Gene3D" id="3.30.70.270">
    <property type="match status" value="1"/>
</dbReference>
<proteinExistence type="predicted"/>
<evidence type="ECO:0000313" key="4">
    <source>
        <dbReference type="EMBL" id="TFB46965.1"/>
    </source>
</evidence>